<reference evidence="3" key="1">
    <citation type="submission" date="2023-03" db="EMBL/GenBank/DDBJ databases">
        <title>Andean soil-derived lignocellulolytic bacterial consortium as a source of novel taxa and putative plastic-active enzymes.</title>
        <authorList>
            <person name="Diaz-Garcia L."/>
            <person name="Chuvochina M."/>
            <person name="Feuerriegel G."/>
            <person name="Bunk B."/>
            <person name="Sproer C."/>
            <person name="Streit W.R."/>
            <person name="Rodriguez L.M."/>
            <person name="Overmann J."/>
            <person name="Jimenez D.J."/>
        </authorList>
    </citation>
    <scope>NUCLEOTIDE SEQUENCE</scope>
    <source>
        <strain evidence="3">MAG 26</strain>
    </source>
</reference>
<accession>A0AAJ5XAF8</accession>
<dbReference type="Proteomes" id="UP001218362">
    <property type="component" value="Chromosome"/>
</dbReference>
<dbReference type="AlphaFoldDB" id="A0AAJ5XAF8"/>
<gene>
    <name evidence="3" type="ORF">P0Y56_05020</name>
</gene>
<feature type="signal peptide" evidence="2">
    <location>
        <begin position="1"/>
        <end position="22"/>
    </location>
</feature>
<proteinExistence type="predicted"/>
<sequence>MRTVWALVAMMALAACSPGEQASATPDKSDAKANAPLPEDRLPEDSGPDAANRFLTSLTNPPQAGPWHPRDACIDQPGALEFREQLAAAVIARDTDALEALSAKDIVLDFGGGSGVGELKKRLGQADSGLWTALANLLPLGCAAGADGSLTMPWYFAQDIPLDDPYFGMMVKGVNVPVRAAPTADAKVIETISWDAIEVQSDPAAFAKVKLHDGRNGYIEAAKLRAIIDYRLIAERKDGAWKLTAFVAGD</sequence>
<protein>
    <submittedName>
        <fullName evidence="3">SH3 domain-containing protein</fullName>
    </submittedName>
</protein>
<feature type="chain" id="PRO_5042470936" evidence="2">
    <location>
        <begin position="23"/>
        <end position="250"/>
    </location>
</feature>
<dbReference type="KEGG" id="acob:P0Y56_05020"/>
<name>A0AAJ5XAF8_9SPHN</name>
<dbReference type="EMBL" id="CP119316">
    <property type="protein sequence ID" value="WEK47657.1"/>
    <property type="molecule type" value="Genomic_DNA"/>
</dbReference>
<evidence type="ECO:0000313" key="3">
    <source>
        <dbReference type="EMBL" id="WEK47657.1"/>
    </source>
</evidence>
<feature type="region of interest" description="Disordered" evidence="1">
    <location>
        <begin position="19"/>
        <end position="68"/>
    </location>
</feature>
<evidence type="ECO:0000256" key="1">
    <source>
        <dbReference type="SAM" id="MobiDB-lite"/>
    </source>
</evidence>
<evidence type="ECO:0000256" key="2">
    <source>
        <dbReference type="SAM" id="SignalP"/>
    </source>
</evidence>
<organism evidence="3 4">
    <name type="scientific">Candidatus Andeanibacterium colombiense</name>
    <dbReference type="NCBI Taxonomy" id="3121345"/>
    <lineage>
        <taxon>Bacteria</taxon>
        <taxon>Pseudomonadati</taxon>
        <taxon>Pseudomonadota</taxon>
        <taxon>Alphaproteobacteria</taxon>
        <taxon>Sphingomonadales</taxon>
        <taxon>Sphingomonadaceae</taxon>
        <taxon>Candidatus Andeanibacterium</taxon>
    </lineage>
</organism>
<evidence type="ECO:0000313" key="4">
    <source>
        <dbReference type="Proteomes" id="UP001218362"/>
    </source>
</evidence>
<keyword evidence="2" id="KW-0732">Signal</keyword>